<dbReference type="Pfam" id="PF20152">
    <property type="entry name" value="DUF6534"/>
    <property type="match status" value="1"/>
</dbReference>
<proteinExistence type="predicted"/>
<evidence type="ECO:0000259" key="2">
    <source>
        <dbReference type="Pfam" id="PF20152"/>
    </source>
</evidence>
<keyword evidence="4" id="KW-1185">Reference proteome</keyword>
<comment type="caution">
    <text evidence="3">The sequence shown here is derived from an EMBL/GenBank/DDBJ whole genome shotgun (WGS) entry which is preliminary data.</text>
</comment>
<reference evidence="3" key="1">
    <citation type="submission" date="2020-11" db="EMBL/GenBank/DDBJ databases">
        <authorList>
            <consortium name="DOE Joint Genome Institute"/>
            <person name="Ahrendt S."/>
            <person name="Riley R."/>
            <person name="Andreopoulos W."/>
            <person name="Labutti K."/>
            <person name="Pangilinan J."/>
            <person name="Ruiz-Duenas F.J."/>
            <person name="Barrasa J.M."/>
            <person name="Sanchez-Garcia M."/>
            <person name="Camarero S."/>
            <person name="Miyauchi S."/>
            <person name="Serrano A."/>
            <person name="Linde D."/>
            <person name="Babiker R."/>
            <person name="Drula E."/>
            <person name="Ayuso-Fernandez I."/>
            <person name="Pacheco R."/>
            <person name="Padilla G."/>
            <person name="Ferreira P."/>
            <person name="Barriuso J."/>
            <person name="Kellner H."/>
            <person name="Castanera R."/>
            <person name="Alfaro M."/>
            <person name="Ramirez L."/>
            <person name="Pisabarro A.G."/>
            <person name="Kuo A."/>
            <person name="Tritt A."/>
            <person name="Lipzen A."/>
            <person name="He G."/>
            <person name="Yan M."/>
            <person name="Ng V."/>
            <person name="Cullen D."/>
            <person name="Martin F."/>
            <person name="Rosso M.-N."/>
            <person name="Henrissat B."/>
            <person name="Hibbett D."/>
            <person name="Martinez A.T."/>
            <person name="Grigoriev I.V."/>
        </authorList>
    </citation>
    <scope>NUCLEOTIDE SEQUENCE</scope>
    <source>
        <strain evidence="3">MF-IS2</strain>
    </source>
</reference>
<feature type="transmembrane region" description="Helical" evidence="1">
    <location>
        <begin position="82"/>
        <end position="103"/>
    </location>
</feature>
<feature type="transmembrane region" description="Helical" evidence="1">
    <location>
        <begin position="154"/>
        <end position="174"/>
    </location>
</feature>
<keyword evidence="1" id="KW-1133">Transmembrane helix</keyword>
<dbReference type="EMBL" id="MU151110">
    <property type="protein sequence ID" value="KAF9450223.1"/>
    <property type="molecule type" value="Genomic_DNA"/>
</dbReference>
<dbReference type="AlphaFoldDB" id="A0A9P5XFV7"/>
<name>A0A9P5XFV7_9AGAR</name>
<feature type="transmembrane region" description="Helical" evidence="1">
    <location>
        <begin position="227"/>
        <end position="248"/>
    </location>
</feature>
<feature type="domain" description="DUF6534" evidence="2">
    <location>
        <begin position="234"/>
        <end position="337"/>
    </location>
</feature>
<dbReference type="PANTHER" id="PTHR40465:SF1">
    <property type="entry name" value="DUF6534 DOMAIN-CONTAINING PROTEIN"/>
    <property type="match status" value="1"/>
</dbReference>
<dbReference type="InterPro" id="IPR045339">
    <property type="entry name" value="DUF6534"/>
</dbReference>
<keyword evidence="1" id="KW-0812">Transmembrane</keyword>
<dbReference type="OrthoDB" id="3053835at2759"/>
<evidence type="ECO:0000313" key="4">
    <source>
        <dbReference type="Proteomes" id="UP000807342"/>
    </source>
</evidence>
<evidence type="ECO:0000313" key="3">
    <source>
        <dbReference type="EMBL" id="KAF9450223.1"/>
    </source>
</evidence>
<keyword evidence="1" id="KW-0472">Membrane</keyword>
<feature type="transmembrane region" description="Helical" evidence="1">
    <location>
        <begin position="115"/>
        <end position="134"/>
    </location>
</feature>
<protein>
    <recommendedName>
        <fullName evidence="2">DUF6534 domain-containing protein</fullName>
    </recommendedName>
</protein>
<sequence length="394" mass="43910">MGNLSSMGRTSCCGFIGPFSFWAFDIHVMDHLNTSSPFKRHQQTNRRFFSTIPPCFSTEACGHIMNVTSLNLDPIDSAGSQLIGLILNWGLFGLLVAQVFTYYTEFMHDWAVHKLLVHVVFILEIVQTIVMTHNRYETFVLRFGDPLASETIQMTWFVVPVLCGIIGCIAQVFYAHRIYKISKSRALSAVILVLAIVQLASAVVEGAQAYHAEYFFVLRSKVLPVTAIWLLSTSICDILITVSMTYFVRPPLRIWQYSDFHAVTEKLVKLRHDFHHASFLVSKLIMLTVETGAVTATAATATGILFVVRRNSQSFIIPAYIMGKLYSNSLLRVLNAQAKIGSRYSGSSSAENPGVTTHPYSYDRELMSQRACTVSGGQEVAVDRPETAWAGTVV</sequence>
<organism evidence="3 4">
    <name type="scientific">Macrolepiota fuliginosa MF-IS2</name>
    <dbReference type="NCBI Taxonomy" id="1400762"/>
    <lineage>
        <taxon>Eukaryota</taxon>
        <taxon>Fungi</taxon>
        <taxon>Dikarya</taxon>
        <taxon>Basidiomycota</taxon>
        <taxon>Agaricomycotina</taxon>
        <taxon>Agaricomycetes</taxon>
        <taxon>Agaricomycetidae</taxon>
        <taxon>Agaricales</taxon>
        <taxon>Agaricineae</taxon>
        <taxon>Agaricaceae</taxon>
        <taxon>Macrolepiota</taxon>
    </lineage>
</organism>
<evidence type="ECO:0000256" key="1">
    <source>
        <dbReference type="SAM" id="Phobius"/>
    </source>
</evidence>
<accession>A0A9P5XFV7</accession>
<dbReference type="PANTHER" id="PTHR40465">
    <property type="entry name" value="CHROMOSOME 1, WHOLE GENOME SHOTGUN SEQUENCE"/>
    <property type="match status" value="1"/>
</dbReference>
<feature type="transmembrane region" description="Helical" evidence="1">
    <location>
        <begin position="186"/>
        <end position="207"/>
    </location>
</feature>
<gene>
    <name evidence="3" type="ORF">P691DRAFT_774106</name>
</gene>
<dbReference type="Proteomes" id="UP000807342">
    <property type="component" value="Unassembled WGS sequence"/>
</dbReference>